<accession>A0A8S0SAQ6</accession>
<name>A0A8S0SAQ6_OLEEU</name>
<dbReference type="Proteomes" id="UP000594638">
    <property type="component" value="Unassembled WGS sequence"/>
</dbReference>
<organism evidence="2 3">
    <name type="scientific">Olea europaea subsp. europaea</name>
    <dbReference type="NCBI Taxonomy" id="158383"/>
    <lineage>
        <taxon>Eukaryota</taxon>
        <taxon>Viridiplantae</taxon>
        <taxon>Streptophyta</taxon>
        <taxon>Embryophyta</taxon>
        <taxon>Tracheophyta</taxon>
        <taxon>Spermatophyta</taxon>
        <taxon>Magnoliopsida</taxon>
        <taxon>eudicotyledons</taxon>
        <taxon>Gunneridae</taxon>
        <taxon>Pentapetalae</taxon>
        <taxon>asterids</taxon>
        <taxon>lamiids</taxon>
        <taxon>Lamiales</taxon>
        <taxon>Oleaceae</taxon>
        <taxon>Oleeae</taxon>
        <taxon>Olea</taxon>
    </lineage>
</organism>
<evidence type="ECO:0000313" key="3">
    <source>
        <dbReference type="Proteomes" id="UP000594638"/>
    </source>
</evidence>
<comment type="caution">
    <text evidence="2">The sequence shown here is derived from an EMBL/GenBank/DDBJ whole genome shotgun (WGS) entry which is preliminary data.</text>
</comment>
<evidence type="ECO:0000256" key="1">
    <source>
        <dbReference type="SAM" id="MobiDB-lite"/>
    </source>
</evidence>
<protein>
    <submittedName>
        <fullName evidence="2">Uncharacterized protein</fullName>
    </submittedName>
</protein>
<feature type="region of interest" description="Disordered" evidence="1">
    <location>
        <begin position="20"/>
        <end position="52"/>
    </location>
</feature>
<evidence type="ECO:0000313" key="2">
    <source>
        <dbReference type="EMBL" id="CAA2988310.1"/>
    </source>
</evidence>
<sequence length="162" mass="17415">MSMVVFPGTVMLQKSLLKHQSAEGQRAPPALSNPRFIDNESTDAPTGHQNMQEDHNDDIGGVAALDVPVSSEAKVQGLDEAAAVSDCSNDASDIKIGTVEESHSHENEICLHHVTKTNDYNPLANSKTPASDAHELETDLSIEEIISCSNGIILDRKLVKCN</sequence>
<keyword evidence="3" id="KW-1185">Reference proteome</keyword>
<dbReference type="AlphaFoldDB" id="A0A8S0SAQ6"/>
<dbReference type="EMBL" id="CACTIH010003983">
    <property type="protein sequence ID" value="CAA2988310.1"/>
    <property type="molecule type" value="Genomic_DNA"/>
</dbReference>
<dbReference type="Gramene" id="OE9A067244T1">
    <property type="protein sequence ID" value="OE9A067244C1"/>
    <property type="gene ID" value="OE9A067244"/>
</dbReference>
<reference evidence="2 3" key="1">
    <citation type="submission" date="2019-12" db="EMBL/GenBank/DDBJ databases">
        <authorList>
            <person name="Alioto T."/>
            <person name="Alioto T."/>
            <person name="Gomez Garrido J."/>
        </authorList>
    </citation>
    <scope>NUCLEOTIDE SEQUENCE [LARGE SCALE GENOMIC DNA]</scope>
</reference>
<proteinExistence type="predicted"/>
<gene>
    <name evidence="2" type="ORF">OLEA9_A067244</name>
</gene>